<name>A0A9P3LKP7_9APHY</name>
<gene>
    <name evidence="2" type="ORF">PsYK624_136880</name>
</gene>
<proteinExistence type="predicted"/>
<dbReference type="OrthoDB" id="3354157at2759"/>
<accession>A0A9P3LKP7</accession>
<evidence type="ECO:0000259" key="1">
    <source>
        <dbReference type="Pfam" id="PF20151"/>
    </source>
</evidence>
<dbReference type="Pfam" id="PF20151">
    <property type="entry name" value="DUF6533"/>
    <property type="match status" value="1"/>
</dbReference>
<evidence type="ECO:0000313" key="2">
    <source>
        <dbReference type="EMBL" id="GJE97467.1"/>
    </source>
</evidence>
<comment type="caution">
    <text evidence="2">The sequence shown here is derived from an EMBL/GenBank/DDBJ whole genome shotgun (WGS) entry which is preliminary data.</text>
</comment>
<keyword evidence="3" id="KW-1185">Reference proteome</keyword>
<feature type="domain" description="DUF6533" evidence="1">
    <location>
        <begin position="36"/>
        <end position="80"/>
    </location>
</feature>
<dbReference type="EMBL" id="BPQB01000072">
    <property type="protein sequence ID" value="GJE97467.1"/>
    <property type="molecule type" value="Genomic_DNA"/>
</dbReference>
<organism evidence="2 3">
    <name type="scientific">Phanerochaete sordida</name>
    <dbReference type="NCBI Taxonomy" id="48140"/>
    <lineage>
        <taxon>Eukaryota</taxon>
        <taxon>Fungi</taxon>
        <taxon>Dikarya</taxon>
        <taxon>Basidiomycota</taxon>
        <taxon>Agaricomycotina</taxon>
        <taxon>Agaricomycetes</taxon>
        <taxon>Polyporales</taxon>
        <taxon>Phanerochaetaceae</taxon>
        <taxon>Phanerochaete</taxon>
    </lineage>
</organism>
<evidence type="ECO:0000313" key="3">
    <source>
        <dbReference type="Proteomes" id="UP000703269"/>
    </source>
</evidence>
<dbReference type="InterPro" id="IPR045340">
    <property type="entry name" value="DUF6533"/>
</dbReference>
<dbReference type="Proteomes" id="UP000703269">
    <property type="component" value="Unassembled WGS sequence"/>
</dbReference>
<reference evidence="2 3" key="1">
    <citation type="submission" date="2021-08" db="EMBL/GenBank/DDBJ databases">
        <title>Draft Genome Sequence of Phanerochaete sordida strain YK-624.</title>
        <authorList>
            <person name="Mori T."/>
            <person name="Dohra H."/>
            <person name="Suzuki T."/>
            <person name="Kawagishi H."/>
            <person name="Hirai H."/>
        </authorList>
    </citation>
    <scope>NUCLEOTIDE SEQUENCE [LARGE SCALE GENOMIC DNA]</scope>
    <source>
        <strain evidence="2 3">YK-624</strain>
    </source>
</reference>
<dbReference type="AlphaFoldDB" id="A0A9P3LKP7"/>
<sequence length="130" mass="14629">MFIWEEVFGPDVWQTLSPSDVAQLAWFANRNISTNYAAFTAFTWVAYDTLLTLGRESQFVWSRRPSAMTAIYVINRYVYIAVCVLDVTQAVFTKDDELQSSGHHNPSLDVPGVHVPSSFHGHTAVRNMGS</sequence>
<protein>
    <recommendedName>
        <fullName evidence="1">DUF6533 domain-containing protein</fullName>
    </recommendedName>
</protein>